<accession>A0A4D9CTN7</accession>
<name>A0A4D9CTN7_9STRA</name>
<dbReference type="InterPro" id="IPR050410">
    <property type="entry name" value="CCR4/nocturin_mRNA_transcr"/>
</dbReference>
<gene>
    <name evidence="2" type="ORF">NSK_006602</name>
</gene>
<dbReference type="InterPro" id="IPR036691">
    <property type="entry name" value="Endo/exonu/phosph_ase_sf"/>
</dbReference>
<dbReference type="GO" id="GO:0005739">
    <property type="term" value="C:mitochondrion"/>
    <property type="evidence" value="ECO:0007669"/>
    <property type="project" value="TreeGrafter"/>
</dbReference>
<comment type="caution">
    <text evidence="2">The sequence shown here is derived from an EMBL/GenBank/DDBJ whole genome shotgun (WGS) entry which is preliminary data.</text>
</comment>
<keyword evidence="3" id="KW-1185">Reference proteome</keyword>
<evidence type="ECO:0000313" key="2">
    <source>
        <dbReference type="EMBL" id="TFJ81934.1"/>
    </source>
</evidence>
<dbReference type="SUPFAM" id="SSF56219">
    <property type="entry name" value="DNase I-like"/>
    <property type="match status" value="1"/>
</dbReference>
<dbReference type="GO" id="GO:0000175">
    <property type="term" value="F:3'-5'-RNA exonuclease activity"/>
    <property type="evidence" value="ECO:0007669"/>
    <property type="project" value="TreeGrafter"/>
</dbReference>
<dbReference type="Gene3D" id="3.60.10.10">
    <property type="entry name" value="Endonuclease/exonuclease/phosphatase"/>
    <property type="match status" value="1"/>
</dbReference>
<sequence>MDELHVRVVEGEAEVELSFFDLDGKVRDLERRGRPSLIFTSPGLSPPRPGLHHSKCGNTREGAALFYRLERLACLGTFDFEMREAFDRKDNPFKPLQDRYPALRAILCEKLTTVGQIVLLRLEEEEEEGQERLLLVGNTHLFYHPMAQHIRLMQMATLVKEMTARRGEIEDKYGVRPRLVLCGDLNSTPTTATIRYLRGETIGREDEVWEHLHVFGWGKRQGEGEEKEEGEAAAAAAVVEAEEEKKGGEEGGDGKAVAVDVGRERRGRETLLPSRATPRVEAREEKEKEKNSKKKGSMASDGDVIPTLCLTRPFFSACGLPDFTNYVQGFVETLDYIFLESEVPAPLDPSSAGFSVLSVGAMPTREEAGQDTALPSWQTPSDHVSILCDVRVE</sequence>
<reference evidence="2 3" key="1">
    <citation type="submission" date="2019-01" db="EMBL/GenBank/DDBJ databases">
        <title>Nuclear Genome Assembly of the Microalgal Biofuel strain Nannochloropsis salina CCMP1776.</title>
        <authorList>
            <person name="Hovde B."/>
        </authorList>
    </citation>
    <scope>NUCLEOTIDE SEQUENCE [LARGE SCALE GENOMIC DNA]</scope>
    <source>
        <strain evidence="2 3">CCMP1776</strain>
    </source>
</reference>
<dbReference type="GO" id="GO:0000288">
    <property type="term" value="P:nuclear-transcribed mRNA catabolic process, deadenylation-dependent decay"/>
    <property type="evidence" value="ECO:0007669"/>
    <property type="project" value="TreeGrafter"/>
</dbReference>
<dbReference type="OrthoDB" id="412787at2759"/>
<organism evidence="2 3">
    <name type="scientific">Nannochloropsis salina CCMP1776</name>
    <dbReference type="NCBI Taxonomy" id="1027361"/>
    <lineage>
        <taxon>Eukaryota</taxon>
        <taxon>Sar</taxon>
        <taxon>Stramenopiles</taxon>
        <taxon>Ochrophyta</taxon>
        <taxon>Eustigmatophyceae</taxon>
        <taxon>Eustigmatales</taxon>
        <taxon>Monodopsidaceae</taxon>
        <taxon>Microchloropsis</taxon>
        <taxon>Microchloropsis salina</taxon>
    </lineage>
</organism>
<feature type="region of interest" description="Disordered" evidence="1">
    <location>
        <begin position="220"/>
        <end position="300"/>
    </location>
</feature>
<dbReference type="EMBL" id="SDOX01000121">
    <property type="protein sequence ID" value="TFJ81934.1"/>
    <property type="molecule type" value="Genomic_DNA"/>
</dbReference>
<dbReference type="PANTHER" id="PTHR12121">
    <property type="entry name" value="CARBON CATABOLITE REPRESSOR PROTEIN 4"/>
    <property type="match status" value="1"/>
</dbReference>
<protein>
    <recommendedName>
        <fullName evidence="4">Endonuclease/exonuclease/phosphatase domain-containing protein</fullName>
    </recommendedName>
</protein>
<feature type="compositionally biased region" description="Basic and acidic residues" evidence="1">
    <location>
        <begin position="278"/>
        <end position="290"/>
    </location>
</feature>
<evidence type="ECO:0008006" key="4">
    <source>
        <dbReference type="Google" id="ProtNLM"/>
    </source>
</evidence>
<dbReference type="Proteomes" id="UP000355283">
    <property type="component" value="Unassembled WGS sequence"/>
</dbReference>
<dbReference type="PANTHER" id="PTHR12121:SF37">
    <property type="entry name" value="2',5'-PHOSPHODIESTERASE 12"/>
    <property type="match status" value="1"/>
</dbReference>
<evidence type="ECO:0000256" key="1">
    <source>
        <dbReference type="SAM" id="MobiDB-lite"/>
    </source>
</evidence>
<evidence type="ECO:0000313" key="3">
    <source>
        <dbReference type="Proteomes" id="UP000355283"/>
    </source>
</evidence>
<proteinExistence type="predicted"/>
<dbReference type="AlphaFoldDB" id="A0A4D9CTN7"/>
<feature type="compositionally biased region" description="Basic and acidic residues" evidence="1">
    <location>
        <begin position="243"/>
        <end position="253"/>
    </location>
</feature>